<comment type="subcellular location">
    <subcellularLocation>
        <location evidence="1">Cell membrane</location>
        <topology evidence="1">Multi-pass membrane protein</topology>
    </subcellularLocation>
</comment>
<keyword evidence="3" id="KW-1003">Cell membrane</keyword>
<keyword evidence="5 8" id="KW-1133">Transmembrane helix</keyword>
<keyword evidence="4 8" id="KW-0812">Transmembrane</keyword>
<dbReference type="GO" id="GO:0008324">
    <property type="term" value="F:monoatomic cation transmembrane transporter activity"/>
    <property type="evidence" value="ECO:0007669"/>
    <property type="project" value="InterPro"/>
</dbReference>
<feature type="transmembrane region" description="Helical" evidence="8">
    <location>
        <begin position="129"/>
        <end position="150"/>
    </location>
</feature>
<dbReference type="PANTHER" id="PTHR32024:SF1">
    <property type="entry name" value="KTR SYSTEM POTASSIUM UPTAKE PROTEIN B"/>
    <property type="match status" value="1"/>
</dbReference>
<feature type="transmembrane region" description="Helical" evidence="8">
    <location>
        <begin position="44"/>
        <end position="63"/>
    </location>
</feature>
<evidence type="ECO:0008006" key="11">
    <source>
        <dbReference type="Google" id="ProtNLM"/>
    </source>
</evidence>
<feature type="transmembrane region" description="Helical" evidence="8">
    <location>
        <begin position="190"/>
        <end position="212"/>
    </location>
</feature>
<dbReference type="AlphaFoldDB" id="A0A917TEI8"/>
<name>A0A917TEI8_9BACI</name>
<dbReference type="PANTHER" id="PTHR32024">
    <property type="entry name" value="TRK SYSTEM POTASSIUM UPTAKE PROTEIN TRKG-RELATED"/>
    <property type="match status" value="1"/>
</dbReference>
<evidence type="ECO:0000256" key="8">
    <source>
        <dbReference type="SAM" id="Phobius"/>
    </source>
</evidence>
<evidence type="ECO:0000256" key="1">
    <source>
        <dbReference type="ARBA" id="ARBA00004651"/>
    </source>
</evidence>
<evidence type="ECO:0000256" key="6">
    <source>
        <dbReference type="ARBA" id="ARBA00023065"/>
    </source>
</evidence>
<evidence type="ECO:0000256" key="4">
    <source>
        <dbReference type="ARBA" id="ARBA00022692"/>
    </source>
</evidence>
<dbReference type="Pfam" id="PF02386">
    <property type="entry name" value="TrkH"/>
    <property type="match status" value="1"/>
</dbReference>
<dbReference type="GO" id="GO:0005886">
    <property type="term" value="C:plasma membrane"/>
    <property type="evidence" value="ECO:0007669"/>
    <property type="project" value="UniProtKB-SubCell"/>
</dbReference>
<dbReference type="InterPro" id="IPR003445">
    <property type="entry name" value="Cat_transpt"/>
</dbReference>
<dbReference type="GO" id="GO:0030001">
    <property type="term" value="P:metal ion transport"/>
    <property type="evidence" value="ECO:0007669"/>
    <property type="project" value="UniProtKB-ARBA"/>
</dbReference>
<evidence type="ECO:0000256" key="3">
    <source>
        <dbReference type="ARBA" id="ARBA00022475"/>
    </source>
</evidence>
<feature type="transmembrane region" description="Helical" evidence="8">
    <location>
        <begin position="75"/>
        <end position="99"/>
    </location>
</feature>
<evidence type="ECO:0000256" key="7">
    <source>
        <dbReference type="ARBA" id="ARBA00023136"/>
    </source>
</evidence>
<reference evidence="9" key="2">
    <citation type="submission" date="2020-09" db="EMBL/GenBank/DDBJ databases">
        <authorList>
            <person name="Sun Q."/>
            <person name="Zhou Y."/>
        </authorList>
    </citation>
    <scope>NUCLEOTIDE SEQUENCE</scope>
    <source>
        <strain evidence="9">CGMCC 1.6333</strain>
    </source>
</reference>
<feature type="transmembrane region" description="Helical" evidence="8">
    <location>
        <begin position="224"/>
        <end position="246"/>
    </location>
</feature>
<evidence type="ECO:0000313" key="9">
    <source>
        <dbReference type="EMBL" id="GGM19981.1"/>
    </source>
</evidence>
<dbReference type="EMBL" id="BMLG01000001">
    <property type="protein sequence ID" value="GGM19981.1"/>
    <property type="molecule type" value="Genomic_DNA"/>
</dbReference>
<evidence type="ECO:0000256" key="2">
    <source>
        <dbReference type="ARBA" id="ARBA00022448"/>
    </source>
</evidence>
<dbReference type="Proteomes" id="UP000618460">
    <property type="component" value="Unassembled WGS sequence"/>
</dbReference>
<evidence type="ECO:0000256" key="5">
    <source>
        <dbReference type="ARBA" id="ARBA00022989"/>
    </source>
</evidence>
<sequence length="266" mass="29353">MKKLNSKILILSPPQILAISFFIIILIGTLLLKLPIATTGSINWIDALFTATSATTVTGLIVIDTAVSFTRFGQTIIMIMIQFGGIGLMTFAIFTLLIIGRKITFKQRLLLSSSFNQDAPGGVVRLVKLLMSFVVIVEGIAFIILALDWIPKYGWSDGLFHSLFHTISAFNNAGFSTWTDSLMGHVNDPVVNIVITFLFIVGGIGFTVIADLKAHKDWLPLTLHTKLMLIGTLILNVISLLVIFTIEYNNPLKLSLLLEQLDYLWG</sequence>
<keyword evidence="6" id="KW-0406">Ion transport</keyword>
<gene>
    <name evidence="9" type="ORF">GCM10011351_02280</name>
</gene>
<protein>
    <recommendedName>
        <fullName evidence="11">Ktr system potassium transporter B</fullName>
    </recommendedName>
</protein>
<keyword evidence="10" id="KW-1185">Reference proteome</keyword>
<organism evidence="9 10">
    <name type="scientific">Paraliobacillus quinghaiensis</name>
    <dbReference type="NCBI Taxonomy" id="470815"/>
    <lineage>
        <taxon>Bacteria</taxon>
        <taxon>Bacillati</taxon>
        <taxon>Bacillota</taxon>
        <taxon>Bacilli</taxon>
        <taxon>Bacillales</taxon>
        <taxon>Bacillaceae</taxon>
        <taxon>Paraliobacillus</taxon>
    </lineage>
</organism>
<accession>A0A917TEI8</accession>
<keyword evidence="7 8" id="KW-0472">Membrane</keyword>
<proteinExistence type="predicted"/>
<keyword evidence="2" id="KW-0813">Transport</keyword>
<evidence type="ECO:0000313" key="10">
    <source>
        <dbReference type="Proteomes" id="UP000618460"/>
    </source>
</evidence>
<feature type="transmembrane region" description="Helical" evidence="8">
    <location>
        <begin position="12"/>
        <end position="32"/>
    </location>
</feature>
<reference evidence="9" key="1">
    <citation type="journal article" date="2014" name="Int. J. Syst. Evol. Microbiol.">
        <title>Complete genome sequence of Corynebacterium casei LMG S-19264T (=DSM 44701T), isolated from a smear-ripened cheese.</title>
        <authorList>
            <consortium name="US DOE Joint Genome Institute (JGI-PGF)"/>
            <person name="Walter F."/>
            <person name="Albersmeier A."/>
            <person name="Kalinowski J."/>
            <person name="Ruckert C."/>
        </authorList>
    </citation>
    <scope>NUCLEOTIDE SEQUENCE</scope>
    <source>
        <strain evidence="9">CGMCC 1.6333</strain>
    </source>
</reference>
<comment type="caution">
    <text evidence="9">The sequence shown here is derived from an EMBL/GenBank/DDBJ whole genome shotgun (WGS) entry which is preliminary data.</text>
</comment>